<dbReference type="InterPro" id="IPR007373">
    <property type="entry name" value="Thiamin_PyroPKinase_B1-bd"/>
</dbReference>
<dbReference type="Pfam" id="PF04265">
    <property type="entry name" value="TPK_B1_binding"/>
    <property type="match status" value="1"/>
</dbReference>
<dbReference type="Pfam" id="PF04263">
    <property type="entry name" value="TPK_catalytic"/>
    <property type="match status" value="1"/>
</dbReference>
<evidence type="ECO:0000259" key="6">
    <source>
        <dbReference type="Pfam" id="PF04263"/>
    </source>
</evidence>
<dbReference type="EMBL" id="JAAORB010000002">
    <property type="protein sequence ID" value="NHQ73258.1"/>
    <property type="molecule type" value="Genomic_DNA"/>
</dbReference>
<keyword evidence="4" id="KW-0067">ATP-binding</keyword>
<dbReference type="RefSeq" id="WP_167192932.1">
    <property type="nucleotide sequence ID" value="NZ_JAAORB010000002.1"/>
</dbReference>
<dbReference type="SUPFAM" id="SSF63999">
    <property type="entry name" value="Thiamin pyrophosphokinase, catalytic domain"/>
    <property type="match status" value="1"/>
</dbReference>
<feature type="domain" description="Thiamin pyrophosphokinase catalytic" evidence="6">
    <location>
        <begin position="29"/>
        <end position="120"/>
    </location>
</feature>
<dbReference type="SUPFAM" id="SSF63862">
    <property type="entry name" value="Thiamin pyrophosphokinase, substrate-binding domain"/>
    <property type="match status" value="1"/>
</dbReference>
<evidence type="ECO:0000256" key="1">
    <source>
        <dbReference type="ARBA" id="ARBA00022679"/>
    </source>
</evidence>
<evidence type="ECO:0000313" key="9">
    <source>
        <dbReference type="Proteomes" id="UP000639775"/>
    </source>
</evidence>
<dbReference type="AlphaFoldDB" id="A0A967BEY1"/>
<reference evidence="8" key="1">
    <citation type="submission" date="2020-03" db="EMBL/GenBank/DDBJ databases">
        <title>Roseovarius gahaiensis sp. nov., isolated from Gahai Saline Lake, China.</title>
        <authorList>
            <person name="Sun X."/>
        </authorList>
    </citation>
    <scope>NUCLEOTIDE SEQUENCE</scope>
    <source>
        <strain evidence="8">GH877</strain>
    </source>
</reference>
<dbReference type="GO" id="GO:0006772">
    <property type="term" value="P:thiamine metabolic process"/>
    <property type="evidence" value="ECO:0007669"/>
    <property type="project" value="UniProtKB-UniRule"/>
</dbReference>
<evidence type="ECO:0000313" key="8">
    <source>
        <dbReference type="EMBL" id="NHQ73258.1"/>
    </source>
</evidence>
<keyword evidence="3" id="KW-0418">Kinase</keyword>
<protein>
    <recommendedName>
        <fullName evidence="5">Thiamine diphosphokinase</fullName>
        <ecNumber evidence="5">2.7.6.2</ecNumber>
    </recommendedName>
</protein>
<evidence type="ECO:0000259" key="7">
    <source>
        <dbReference type="Pfam" id="PF04265"/>
    </source>
</evidence>
<evidence type="ECO:0000256" key="2">
    <source>
        <dbReference type="ARBA" id="ARBA00022741"/>
    </source>
</evidence>
<sequence>MIVDEKRPITLVGGAEVTKATLNRARALAPVVVAADGGADVALINHAVPQAVIGDFDSLSDWARGQLPSSALHPIPDQDSTDFDKCLRNIHTPLVIGVGFSGARLDHQLAAYNTLVRHPHRRCILLGTEELVFLAPPELRLDLPKGCEVSLFPFGAVEGVSDGLKYPIGGLNFAPDGRVGTSNHATGPVSLSVTAPKMLVILPQIMLEIAAEALLHARADWPEN</sequence>
<dbReference type="GO" id="GO:0005524">
    <property type="term" value="F:ATP binding"/>
    <property type="evidence" value="ECO:0007669"/>
    <property type="project" value="UniProtKB-KW"/>
</dbReference>
<comment type="caution">
    <text evidence="8">The sequence shown here is derived from an EMBL/GenBank/DDBJ whole genome shotgun (WGS) entry which is preliminary data.</text>
</comment>
<dbReference type="GO" id="GO:0016301">
    <property type="term" value="F:kinase activity"/>
    <property type="evidence" value="ECO:0007669"/>
    <property type="project" value="UniProtKB-KW"/>
</dbReference>
<dbReference type="InterPro" id="IPR036759">
    <property type="entry name" value="TPK_catalytic_sf"/>
</dbReference>
<dbReference type="PANTHER" id="PTHR41299">
    <property type="entry name" value="THIAMINE PYROPHOSPHOKINASE"/>
    <property type="match status" value="1"/>
</dbReference>
<proteinExistence type="predicted"/>
<dbReference type="EC" id="2.7.6.2" evidence="5"/>
<keyword evidence="1 8" id="KW-0808">Transferase</keyword>
<dbReference type="GO" id="GO:0030975">
    <property type="term" value="F:thiamine binding"/>
    <property type="evidence" value="ECO:0007669"/>
    <property type="project" value="InterPro"/>
</dbReference>
<dbReference type="PANTHER" id="PTHR41299:SF1">
    <property type="entry name" value="THIAMINE PYROPHOSPHOKINASE"/>
    <property type="match status" value="1"/>
</dbReference>
<accession>A0A967BEY1</accession>
<dbReference type="Proteomes" id="UP000639775">
    <property type="component" value="Unassembled WGS sequence"/>
</dbReference>
<dbReference type="GO" id="GO:0009229">
    <property type="term" value="P:thiamine diphosphate biosynthetic process"/>
    <property type="evidence" value="ECO:0007669"/>
    <property type="project" value="InterPro"/>
</dbReference>
<dbReference type="GO" id="GO:0004788">
    <property type="term" value="F:thiamine diphosphokinase activity"/>
    <property type="evidence" value="ECO:0007669"/>
    <property type="project" value="UniProtKB-UniRule"/>
</dbReference>
<dbReference type="Gene3D" id="3.40.50.10240">
    <property type="entry name" value="Thiamin pyrophosphokinase, catalytic domain"/>
    <property type="match status" value="1"/>
</dbReference>
<keyword evidence="9" id="KW-1185">Reference proteome</keyword>
<feature type="domain" description="Thiamin pyrophosphokinase thiamin-binding" evidence="7">
    <location>
        <begin position="145"/>
        <end position="196"/>
    </location>
</feature>
<evidence type="ECO:0000256" key="5">
    <source>
        <dbReference type="NCBIfam" id="TIGR01378"/>
    </source>
</evidence>
<dbReference type="InterPro" id="IPR006282">
    <property type="entry name" value="Thi_PPkinase"/>
</dbReference>
<keyword evidence="2" id="KW-0547">Nucleotide-binding</keyword>
<dbReference type="InterPro" id="IPR007371">
    <property type="entry name" value="TPK_catalytic"/>
</dbReference>
<dbReference type="InterPro" id="IPR036371">
    <property type="entry name" value="TPK_B1-bd_sf"/>
</dbReference>
<evidence type="ECO:0000256" key="3">
    <source>
        <dbReference type="ARBA" id="ARBA00022777"/>
    </source>
</evidence>
<dbReference type="InterPro" id="IPR053149">
    <property type="entry name" value="TPK"/>
</dbReference>
<dbReference type="NCBIfam" id="TIGR01378">
    <property type="entry name" value="thi_PPkinase"/>
    <property type="match status" value="1"/>
</dbReference>
<organism evidence="8 9">
    <name type="scientific">Roseovarius gahaiensis</name>
    <dbReference type="NCBI Taxonomy" id="2716691"/>
    <lineage>
        <taxon>Bacteria</taxon>
        <taxon>Pseudomonadati</taxon>
        <taxon>Pseudomonadota</taxon>
        <taxon>Alphaproteobacteria</taxon>
        <taxon>Rhodobacterales</taxon>
        <taxon>Roseobacteraceae</taxon>
        <taxon>Roseovarius</taxon>
    </lineage>
</organism>
<evidence type="ECO:0000256" key="4">
    <source>
        <dbReference type="ARBA" id="ARBA00022840"/>
    </source>
</evidence>
<dbReference type="CDD" id="cd07995">
    <property type="entry name" value="TPK"/>
    <property type="match status" value="1"/>
</dbReference>
<name>A0A967BEY1_9RHOB</name>
<gene>
    <name evidence="8" type="ORF">HAT86_02115</name>
</gene>